<evidence type="ECO:0000313" key="4">
    <source>
        <dbReference type="Proteomes" id="UP000243900"/>
    </source>
</evidence>
<accession>A0A2P6AR12</accession>
<name>A0A2P6AR12_9GAMM</name>
<gene>
    <name evidence="3" type="ORF">C5O18_08415</name>
</gene>
<dbReference type="Proteomes" id="UP000243900">
    <property type="component" value="Unassembled WGS sequence"/>
</dbReference>
<dbReference type="AlphaFoldDB" id="A0A2P6AR12"/>
<dbReference type="InterPro" id="IPR057023">
    <property type="entry name" value="PTP-SAK"/>
</dbReference>
<evidence type="ECO:0000259" key="2">
    <source>
        <dbReference type="PROSITE" id="PS50056"/>
    </source>
</evidence>
<dbReference type="GO" id="GO:0016791">
    <property type="term" value="F:phosphatase activity"/>
    <property type="evidence" value="ECO:0007669"/>
    <property type="project" value="UniProtKB-ARBA"/>
</dbReference>
<proteinExistence type="predicted"/>
<dbReference type="InterPro" id="IPR029021">
    <property type="entry name" value="Prot-tyrosine_phosphatase-like"/>
</dbReference>
<protein>
    <submittedName>
        <fullName evidence="3">Protein phosphatase</fullName>
    </submittedName>
</protein>
<evidence type="ECO:0000313" key="3">
    <source>
        <dbReference type="EMBL" id="PQA34249.1"/>
    </source>
</evidence>
<reference evidence="4" key="1">
    <citation type="submission" date="2018-02" db="EMBL/GenBank/DDBJ databases">
        <title>Genome sequencing of Solimonas sp. HR-BB.</title>
        <authorList>
            <person name="Lee Y."/>
            <person name="Jeon C.O."/>
        </authorList>
    </citation>
    <scope>NUCLEOTIDE SEQUENCE [LARGE SCALE GENOMIC DNA]</scope>
    <source>
        <strain evidence="4">HR-E</strain>
    </source>
</reference>
<dbReference type="InterPro" id="IPR016130">
    <property type="entry name" value="Tyr_Pase_AS"/>
</dbReference>
<dbReference type="Gene3D" id="3.90.190.10">
    <property type="entry name" value="Protein tyrosine phosphatase superfamily"/>
    <property type="match status" value="1"/>
</dbReference>
<dbReference type="EMBL" id="PTQZ01000234">
    <property type="protein sequence ID" value="PQA34249.1"/>
    <property type="molecule type" value="Genomic_DNA"/>
</dbReference>
<dbReference type="PROSITE" id="PS50056">
    <property type="entry name" value="TYR_PHOSPHATASE_2"/>
    <property type="match status" value="1"/>
</dbReference>
<dbReference type="SUPFAM" id="SSF52799">
    <property type="entry name" value="(Phosphotyrosine protein) phosphatases II"/>
    <property type="match status" value="1"/>
</dbReference>
<keyword evidence="1" id="KW-0378">Hydrolase</keyword>
<dbReference type="Pfam" id="PF22784">
    <property type="entry name" value="PTP-SAK"/>
    <property type="match status" value="1"/>
</dbReference>
<organism evidence="3 4">
    <name type="scientific">Amnimonas aquatica</name>
    <dbReference type="NCBI Taxonomy" id="2094561"/>
    <lineage>
        <taxon>Bacteria</taxon>
        <taxon>Pseudomonadati</taxon>
        <taxon>Pseudomonadota</taxon>
        <taxon>Gammaproteobacteria</taxon>
        <taxon>Moraxellales</taxon>
        <taxon>Moraxellaceae</taxon>
        <taxon>Amnimonas</taxon>
    </lineage>
</organism>
<dbReference type="InterPro" id="IPR000387">
    <property type="entry name" value="Tyr_Pase_dom"/>
</dbReference>
<dbReference type="CDD" id="cd14505">
    <property type="entry name" value="CDKN3-like"/>
    <property type="match status" value="1"/>
</dbReference>
<comment type="caution">
    <text evidence="3">The sequence shown here is derived from an EMBL/GenBank/DDBJ whole genome shotgun (WGS) entry which is preliminary data.</text>
</comment>
<evidence type="ECO:0000256" key="1">
    <source>
        <dbReference type="ARBA" id="ARBA00022801"/>
    </source>
</evidence>
<dbReference type="PROSITE" id="PS00383">
    <property type="entry name" value="TYR_PHOSPHATASE_1"/>
    <property type="match status" value="1"/>
</dbReference>
<feature type="domain" description="Tyrosine specific protein phosphatases" evidence="2">
    <location>
        <begin position="87"/>
        <end position="158"/>
    </location>
</feature>
<sequence>MQAHPYSMFDADSVTAKLIFTPCPGTQEPSLDDALKTLKAAGATAVITVMPDSELAKNQVSDMSSRCAAQELAWFHLPVADDQPPTDDFETLWAAQQDEILRRLKAGERIAIHCKGGSGRTGLIAASLLIKLGLPLTQATAQVQALRPKALQHPAHVSWISTLANR</sequence>
<keyword evidence="4" id="KW-1185">Reference proteome</keyword>
<dbReference type="OrthoDB" id="9806482at2"/>